<dbReference type="AlphaFoldDB" id="A0A9W7GJZ6"/>
<dbReference type="SUPFAM" id="SSF53335">
    <property type="entry name" value="S-adenosyl-L-methionine-dependent methyltransferases"/>
    <property type="match status" value="1"/>
</dbReference>
<dbReference type="InterPro" id="IPR052514">
    <property type="entry name" value="SAM-dependent_MTase"/>
</dbReference>
<proteinExistence type="predicted"/>
<dbReference type="EMBL" id="BRYA01000259">
    <property type="protein sequence ID" value="GMI45623.1"/>
    <property type="molecule type" value="Genomic_DNA"/>
</dbReference>
<protein>
    <recommendedName>
        <fullName evidence="1">Methyltransferase FkbM domain-containing protein</fullName>
    </recommendedName>
</protein>
<dbReference type="OrthoDB" id="48684at2759"/>
<gene>
    <name evidence="2" type="ORF">TrCOL_g13777</name>
</gene>
<dbReference type="Proteomes" id="UP001165065">
    <property type="component" value="Unassembled WGS sequence"/>
</dbReference>
<comment type="caution">
    <text evidence="2">The sequence shown here is derived from an EMBL/GenBank/DDBJ whole genome shotgun (WGS) entry which is preliminary data.</text>
</comment>
<dbReference type="PANTHER" id="PTHR34203">
    <property type="entry name" value="METHYLTRANSFERASE, FKBM FAMILY PROTEIN"/>
    <property type="match status" value="1"/>
</dbReference>
<dbReference type="InterPro" id="IPR029063">
    <property type="entry name" value="SAM-dependent_MTases_sf"/>
</dbReference>
<evidence type="ECO:0000313" key="2">
    <source>
        <dbReference type="EMBL" id="GMI45623.1"/>
    </source>
</evidence>
<dbReference type="NCBIfam" id="TIGR01444">
    <property type="entry name" value="fkbM_fam"/>
    <property type="match status" value="1"/>
</dbReference>
<sequence>MFLLSLDPPGLTSNHKPFIQATHDPSVEHISSKLEAHGRYTNVDLLERLFAEQGPLGIVVDVGANIGTFGFAAASLGFDKIIMIEPSIQNFPKLCQTVLLNIDDERFKERIEIIPAAAVEHSGGEGTTQIHVSKGWRGKNSGMATCVEAENDSIGFVVQAITIDEALSNLGNRPVDLVKLDIEGFELQALRGAANLLASEGSRPRLIQAELNPGMLKTTNFELVNYIESFGYLCYSTAALCPEERVTSRTEVIKHGDIFCESEVSRKRREIVPSAGWQTATECLSKVK</sequence>
<evidence type="ECO:0000313" key="3">
    <source>
        <dbReference type="Proteomes" id="UP001165065"/>
    </source>
</evidence>
<dbReference type="InterPro" id="IPR006342">
    <property type="entry name" value="FkbM_mtfrase"/>
</dbReference>
<accession>A0A9W7GJZ6</accession>
<name>A0A9W7GJZ6_9STRA</name>
<reference evidence="3" key="1">
    <citation type="journal article" date="2023" name="Commun. Biol.">
        <title>Genome analysis of Parmales, the sister group of diatoms, reveals the evolutionary specialization of diatoms from phago-mixotrophs to photoautotrophs.</title>
        <authorList>
            <person name="Ban H."/>
            <person name="Sato S."/>
            <person name="Yoshikawa S."/>
            <person name="Yamada K."/>
            <person name="Nakamura Y."/>
            <person name="Ichinomiya M."/>
            <person name="Sato N."/>
            <person name="Blanc-Mathieu R."/>
            <person name="Endo H."/>
            <person name="Kuwata A."/>
            <person name="Ogata H."/>
        </authorList>
    </citation>
    <scope>NUCLEOTIDE SEQUENCE [LARGE SCALE GENOMIC DNA]</scope>
</reference>
<dbReference type="PANTHER" id="PTHR34203:SF15">
    <property type="entry name" value="SLL1173 PROTEIN"/>
    <property type="match status" value="1"/>
</dbReference>
<evidence type="ECO:0000259" key="1">
    <source>
        <dbReference type="Pfam" id="PF05050"/>
    </source>
</evidence>
<dbReference type="Gene3D" id="3.40.50.150">
    <property type="entry name" value="Vaccinia Virus protein VP39"/>
    <property type="match status" value="1"/>
</dbReference>
<feature type="domain" description="Methyltransferase FkbM" evidence="1">
    <location>
        <begin position="61"/>
        <end position="233"/>
    </location>
</feature>
<keyword evidence="3" id="KW-1185">Reference proteome</keyword>
<dbReference type="Pfam" id="PF05050">
    <property type="entry name" value="Methyltransf_21"/>
    <property type="match status" value="1"/>
</dbReference>
<organism evidence="2 3">
    <name type="scientific">Triparma columacea</name>
    <dbReference type="NCBI Taxonomy" id="722753"/>
    <lineage>
        <taxon>Eukaryota</taxon>
        <taxon>Sar</taxon>
        <taxon>Stramenopiles</taxon>
        <taxon>Ochrophyta</taxon>
        <taxon>Bolidophyceae</taxon>
        <taxon>Parmales</taxon>
        <taxon>Triparmaceae</taxon>
        <taxon>Triparma</taxon>
    </lineage>
</organism>